<proteinExistence type="predicted"/>
<evidence type="ECO:0000256" key="1">
    <source>
        <dbReference type="SAM" id="MobiDB-lite"/>
    </source>
</evidence>
<feature type="region of interest" description="Disordered" evidence="1">
    <location>
        <begin position="1"/>
        <end position="21"/>
    </location>
</feature>
<organism evidence="2">
    <name type="scientific">bioreactor metagenome</name>
    <dbReference type="NCBI Taxonomy" id="1076179"/>
    <lineage>
        <taxon>unclassified sequences</taxon>
        <taxon>metagenomes</taxon>
        <taxon>ecological metagenomes</taxon>
    </lineage>
</organism>
<dbReference type="EMBL" id="VSSQ01006711">
    <property type="protein sequence ID" value="MPM33622.1"/>
    <property type="molecule type" value="Genomic_DNA"/>
</dbReference>
<name>A0A644YYR8_9ZZZZ</name>
<evidence type="ECO:0000313" key="2">
    <source>
        <dbReference type="EMBL" id="MPM33622.1"/>
    </source>
</evidence>
<dbReference type="AlphaFoldDB" id="A0A644YYR8"/>
<sequence>MHFDVADAEPAAEEAERDRRMVAQKRHRHGAVGDLAADHVGRKPHPEGVVVVARVPDRDPFRLPGLDRADGDRGAWHVLHGAAAGGPGVLHQGDGVEFHLTGRELAVFFRRGRVVLVLAFALDRVVEGPVLGFALTALHQDAARQIPRLDVFRRVFTREMEVFQRHAQFRADAVEAQLHIGFGEAEREIESGGLAVDDPFVHAPEMAVLEIDVERVHDFGDDGQLFGRSDRTAESGGFRRRGLFPGAHIFQRLGGVEFLKGVVDVDFEAGALEALQVADGDLGGGVEDFAVQRGVVPPIGGNFAQSSHFFVSCL</sequence>
<gene>
    <name evidence="2" type="ORF">SDC9_80199</name>
</gene>
<comment type="caution">
    <text evidence="2">The sequence shown here is derived from an EMBL/GenBank/DDBJ whole genome shotgun (WGS) entry which is preliminary data.</text>
</comment>
<reference evidence="2" key="1">
    <citation type="submission" date="2019-08" db="EMBL/GenBank/DDBJ databases">
        <authorList>
            <person name="Kucharzyk K."/>
            <person name="Murdoch R.W."/>
            <person name="Higgins S."/>
            <person name="Loffler F."/>
        </authorList>
    </citation>
    <scope>NUCLEOTIDE SEQUENCE</scope>
</reference>
<feature type="compositionally biased region" description="Acidic residues" evidence="1">
    <location>
        <begin position="1"/>
        <end position="13"/>
    </location>
</feature>
<protein>
    <submittedName>
        <fullName evidence="2">Uncharacterized protein</fullName>
    </submittedName>
</protein>
<accession>A0A644YYR8</accession>